<protein>
    <submittedName>
        <fullName evidence="1">Uncharacterized protein</fullName>
    </submittedName>
</protein>
<dbReference type="EMBL" id="HACA01007326">
    <property type="protein sequence ID" value="CDW24687.1"/>
    <property type="molecule type" value="Transcribed_RNA"/>
</dbReference>
<evidence type="ECO:0000313" key="1">
    <source>
        <dbReference type="EMBL" id="CDW24686.1"/>
    </source>
</evidence>
<accession>A0A0K2TGR7</accession>
<dbReference type="EMBL" id="HACA01007325">
    <property type="protein sequence ID" value="CDW24686.1"/>
    <property type="molecule type" value="Transcribed_RNA"/>
</dbReference>
<dbReference type="AlphaFoldDB" id="A0A0K2TGR7"/>
<reference evidence="1" key="1">
    <citation type="submission" date="2014-05" db="EMBL/GenBank/DDBJ databases">
        <authorList>
            <person name="Chronopoulou M."/>
        </authorList>
    </citation>
    <scope>NUCLEOTIDE SEQUENCE</scope>
    <source>
        <tissue evidence="1">Whole organism</tissue>
    </source>
</reference>
<feature type="non-terminal residue" evidence="1">
    <location>
        <position position="1"/>
    </location>
</feature>
<sequence>WEDCASFFKILLYRDPSSEVIEPYHTQLVLFFPSQKLAEFILNLTKVSIAPTLLISFDFKSKFIFHE</sequence>
<name>A0A0K2TGR7_LEPSM</name>
<proteinExistence type="predicted"/>
<organism evidence="1">
    <name type="scientific">Lepeophtheirus salmonis</name>
    <name type="common">Salmon louse</name>
    <name type="synonym">Caligus salmonis</name>
    <dbReference type="NCBI Taxonomy" id="72036"/>
    <lineage>
        <taxon>Eukaryota</taxon>
        <taxon>Metazoa</taxon>
        <taxon>Ecdysozoa</taxon>
        <taxon>Arthropoda</taxon>
        <taxon>Crustacea</taxon>
        <taxon>Multicrustacea</taxon>
        <taxon>Hexanauplia</taxon>
        <taxon>Copepoda</taxon>
        <taxon>Siphonostomatoida</taxon>
        <taxon>Caligidae</taxon>
        <taxon>Lepeophtheirus</taxon>
    </lineage>
</organism>